<accession>A0ACD4CYS7</accession>
<gene>
    <name evidence="1" type="ORF">N8E88_11900</name>
</gene>
<protein>
    <submittedName>
        <fullName evidence="1">Branched-chain amino acid ABC transporter permease</fullName>
    </submittedName>
</protein>
<dbReference type="EMBL" id="CP104972">
    <property type="protein sequence ID" value="UXN58679.1"/>
    <property type="molecule type" value="Genomic_DNA"/>
</dbReference>
<organism evidence="1 2">
    <name type="scientific">Phyllobacterium zundukense</name>
    <dbReference type="NCBI Taxonomy" id="1867719"/>
    <lineage>
        <taxon>Bacteria</taxon>
        <taxon>Pseudomonadati</taxon>
        <taxon>Pseudomonadota</taxon>
        <taxon>Alphaproteobacteria</taxon>
        <taxon>Hyphomicrobiales</taxon>
        <taxon>Phyllobacteriaceae</taxon>
        <taxon>Phyllobacterium</taxon>
    </lineage>
</organism>
<reference evidence="1" key="1">
    <citation type="submission" date="2022-09" db="EMBL/GenBank/DDBJ databases">
        <title>Interaction between co-microsymbionts with complementary sets of symbiotic genes in legume-rhizobium systems.</title>
        <authorList>
            <person name="Safronova V."/>
            <person name="Sazanova A."/>
            <person name="Afonin A."/>
            <person name="Chirak E."/>
        </authorList>
    </citation>
    <scope>NUCLEOTIDE SEQUENCE</scope>
    <source>
        <strain evidence="1">A18/3m</strain>
    </source>
</reference>
<evidence type="ECO:0000313" key="2">
    <source>
        <dbReference type="Proteomes" id="UP001061991"/>
    </source>
</evidence>
<geneLocation type="plasmid" evidence="1 2">
    <name>p_unnamed1</name>
</geneLocation>
<dbReference type="Proteomes" id="UP001061991">
    <property type="component" value="Plasmid p_unnamed1"/>
</dbReference>
<name>A0ACD4CYS7_9HYPH</name>
<proteinExistence type="predicted"/>
<evidence type="ECO:0000313" key="1">
    <source>
        <dbReference type="EMBL" id="UXN58679.1"/>
    </source>
</evidence>
<sequence length="298" mass="31625">MMILNRKQTVDILLQQILNGLSIASVITLIAVGVTLIFGLTGIINFAHGEFLMVGSIVTWLAVASGISFWLAILLAMIVVAVMGFALERGLFRFTLERPTNGFIVSLGLIIVLQHIVIFFWSANQKSIPRPLNTVWEIGGVRIASVRVMVIFITAAVVAMTFVAITRSRYGRALRASVEDRDTAALMGIPVRRYITGVFVLGSALAGLGGGLLIALFPITPFTGGTMVMKGFAVALIGGLGNLMGAVVAGLILGIVEGLSAGYGFSEWTDAYSFGLMILVLLFRPNGLFGGTSGPKMA</sequence>
<keyword evidence="2" id="KW-1185">Reference proteome</keyword>
<keyword evidence="1" id="KW-0614">Plasmid</keyword>